<evidence type="ECO:0000313" key="2">
    <source>
        <dbReference type="EMBL" id="CAB4214929.1"/>
    </source>
</evidence>
<dbReference type="EMBL" id="LR797418">
    <property type="protein sequence ID" value="CAB4214929.1"/>
    <property type="molecule type" value="Genomic_DNA"/>
</dbReference>
<gene>
    <name evidence="2" type="ORF">UFOVP1469_20</name>
</gene>
<organism evidence="2">
    <name type="scientific">uncultured Caudovirales phage</name>
    <dbReference type="NCBI Taxonomy" id="2100421"/>
    <lineage>
        <taxon>Viruses</taxon>
        <taxon>Duplodnaviria</taxon>
        <taxon>Heunggongvirae</taxon>
        <taxon>Uroviricota</taxon>
        <taxon>Caudoviricetes</taxon>
        <taxon>Peduoviridae</taxon>
        <taxon>Maltschvirus</taxon>
        <taxon>Maltschvirus maltsch</taxon>
    </lineage>
</organism>
<protein>
    <submittedName>
        <fullName evidence="2">Helix-turn-helix domain containing protein</fullName>
    </submittedName>
</protein>
<dbReference type="InterPro" id="IPR041657">
    <property type="entry name" value="HTH_17"/>
</dbReference>
<name>A0A6J5SLS8_9CAUD</name>
<sequence length="57" mass="6405">MYIMVKEAAARLKVSRQWVNTLINNGKISTAILAGRRVVIADKAFLAMERGRRKGCK</sequence>
<proteinExistence type="predicted"/>
<dbReference type="Pfam" id="PF12728">
    <property type="entry name" value="HTH_17"/>
    <property type="match status" value="1"/>
</dbReference>
<evidence type="ECO:0000259" key="1">
    <source>
        <dbReference type="Pfam" id="PF12728"/>
    </source>
</evidence>
<accession>A0A6J5SLS8</accession>
<reference evidence="2" key="1">
    <citation type="submission" date="2020-05" db="EMBL/GenBank/DDBJ databases">
        <authorList>
            <person name="Chiriac C."/>
            <person name="Salcher M."/>
            <person name="Ghai R."/>
            <person name="Kavagutti S V."/>
        </authorList>
    </citation>
    <scope>NUCLEOTIDE SEQUENCE</scope>
</reference>
<feature type="domain" description="Helix-turn-helix" evidence="1">
    <location>
        <begin position="5"/>
        <end position="48"/>
    </location>
</feature>